<evidence type="ECO:0000313" key="9">
    <source>
        <dbReference type="Proteomes" id="UP001314170"/>
    </source>
</evidence>
<dbReference type="Pfam" id="PF03016">
    <property type="entry name" value="Exostosin_GT47"/>
    <property type="match status" value="1"/>
</dbReference>
<keyword evidence="3" id="KW-0328">Glycosyltransferase</keyword>
<gene>
    <name evidence="8" type="ORF">DCAF_LOCUS10518</name>
</gene>
<dbReference type="InterPro" id="IPR004263">
    <property type="entry name" value="Exostosin"/>
</dbReference>
<keyword evidence="6" id="KW-1133">Transmembrane helix</keyword>
<comment type="similarity">
    <text evidence="2">Belongs to the glycosyltransferase 47 family.</text>
</comment>
<comment type="caution">
    <text evidence="8">The sequence shown here is derived from an EMBL/GenBank/DDBJ whole genome shotgun (WGS) entry which is preliminary data.</text>
</comment>
<evidence type="ECO:0000256" key="1">
    <source>
        <dbReference type="ARBA" id="ARBA00004323"/>
    </source>
</evidence>
<dbReference type="InterPro" id="IPR040911">
    <property type="entry name" value="Exostosin_GT47"/>
</dbReference>
<dbReference type="GO" id="GO:0016757">
    <property type="term" value="F:glycosyltransferase activity"/>
    <property type="evidence" value="ECO:0007669"/>
    <property type="project" value="UniProtKB-KW"/>
</dbReference>
<keyword evidence="3" id="KW-0808">Transferase</keyword>
<accession>A0AAV1RFY8</accession>
<keyword evidence="4" id="KW-0735">Signal-anchor</keyword>
<evidence type="ECO:0000256" key="6">
    <source>
        <dbReference type="SAM" id="Phobius"/>
    </source>
</evidence>
<keyword evidence="5" id="KW-0333">Golgi apparatus</keyword>
<evidence type="ECO:0000256" key="5">
    <source>
        <dbReference type="ARBA" id="ARBA00023034"/>
    </source>
</evidence>
<name>A0AAV1RFY8_9ROSI</name>
<feature type="domain" description="Exostosin GT47" evidence="7">
    <location>
        <begin position="199"/>
        <end position="527"/>
    </location>
</feature>
<dbReference type="AlphaFoldDB" id="A0AAV1RFY8"/>
<dbReference type="Proteomes" id="UP001314170">
    <property type="component" value="Unassembled WGS sequence"/>
</dbReference>
<evidence type="ECO:0000256" key="4">
    <source>
        <dbReference type="ARBA" id="ARBA00022968"/>
    </source>
</evidence>
<dbReference type="PANTHER" id="PTHR11062:SF117">
    <property type="entry name" value="XYLOGLUCAN-SPECIFIC GALACTURONOSYLTRANSFERASE 1"/>
    <property type="match status" value="1"/>
</dbReference>
<feature type="transmembrane region" description="Helical" evidence="6">
    <location>
        <begin position="27"/>
        <end position="48"/>
    </location>
</feature>
<keyword evidence="6" id="KW-0472">Membrane</keyword>
<evidence type="ECO:0000256" key="3">
    <source>
        <dbReference type="ARBA" id="ARBA00022676"/>
    </source>
</evidence>
<keyword evidence="9" id="KW-1185">Reference proteome</keyword>
<protein>
    <recommendedName>
        <fullName evidence="7">Exostosin GT47 domain-containing protein</fullName>
    </recommendedName>
</protein>
<evidence type="ECO:0000313" key="8">
    <source>
        <dbReference type="EMBL" id="CAK7335524.1"/>
    </source>
</evidence>
<comment type="subcellular location">
    <subcellularLocation>
        <location evidence="1">Golgi apparatus membrane</location>
        <topology evidence="1">Single-pass type II membrane protein</topology>
    </subcellularLocation>
</comment>
<dbReference type="EMBL" id="CAWUPB010000994">
    <property type="protein sequence ID" value="CAK7335524.1"/>
    <property type="molecule type" value="Genomic_DNA"/>
</dbReference>
<reference evidence="8 9" key="1">
    <citation type="submission" date="2024-01" db="EMBL/GenBank/DDBJ databases">
        <authorList>
            <person name="Waweru B."/>
        </authorList>
    </citation>
    <scope>NUCLEOTIDE SEQUENCE [LARGE SCALE GENOMIC DNA]</scope>
</reference>
<dbReference type="PANTHER" id="PTHR11062">
    <property type="entry name" value="EXOSTOSIN HEPARAN SULFATE GLYCOSYLTRANSFERASE -RELATED"/>
    <property type="match status" value="1"/>
</dbReference>
<organism evidence="8 9">
    <name type="scientific">Dovyalis caffra</name>
    <dbReference type="NCBI Taxonomy" id="77055"/>
    <lineage>
        <taxon>Eukaryota</taxon>
        <taxon>Viridiplantae</taxon>
        <taxon>Streptophyta</taxon>
        <taxon>Embryophyta</taxon>
        <taxon>Tracheophyta</taxon>
        <taxon>Spermatophyta</taxon>
        <taxon>Magnoliopsida</taxon>
        <taxon>eudicotyledons</taxon>
        <taxon>Gunneridae</taxon>
        <taxon>Pentapetalae</taxon>
        <taxon>rosids</taxon>
        <taxon>fabids</taxon>
        <taxon>Malpighiales</taxon>
        <taxon>Salicaceae</taxon>
        <taxon>Flacourtieae</taxon>
        <taxon>Dovyalis</taxon>
    </lineage>
</organism>
<evidence type="ECO:0000259" key="7">
    <source>
        <dbReference type="Pfam" id="PF03016"/>
    </source>
</evidence>
<dbReference type="GO" id="GO:0000139">
    <property type="term" value="C:Golgi membrane"/>
    <property type="evidence" value="ECO:0007669"/>
    <property type="project" value="UniProtKB-SubCell"/>
</dbReference>
<evidence type="ECO:0000256" key="2">
    <source>
        <dbReference type="ARBA" id="ARBA00010271"/>
    </source>
</evidence>
<keyword evidence="6" id="KW-0812">Transmembrane</keyword>
<sequence length="585" mass="66715">MAVSISSRKFKPSKKAVTKERCSCGTFIFKILSRVPLAILLLIFVYLWSSSATIISGKIVHICVSSRKLNNLYCLSAGTQPNFEIPVPLINNSFTSTSTTSNDIDASPHTSRSTVKEYVKVGSVLEFIGDSKETVNVPSSSTNGHVKEVANVFREDSFPTVTGGTDKNRSEEIAIAKKVVREQLQLHRSWMSSTNHSSCDGRGIYVYDLPSKFNKDLIGQCGDMMPWTNFCKYFNNDALGEPIANLGKGWYRTHQYSLEPIFHSRILRHPCRVYNESEAKLFYVPYYGGLDILRWHFKNVSDDVKDTLALDLMKWLEYRKPWAQSSGMDHVFVLGKISWDFRRRNDTSWGTRFLELEQMQNPIKLLIERQPWEVNDIGIPHPTFFHPHSDDDIVAWQQKIIGTTRKSLVSFAGAARPDQPQSIRSILINHCTSTTSDKCQFLDCKSGGCNQPESVTKLFLESEFCFQPPGDSPTRKSVFDSLVSGCIPVIFDPFTAYYQYPWHLPEDHGKYSVFIDQEEVRQMKGNVVERLRSVSAREREDMRRFIVYELLPGLVYGDSSSRLEKFQDAFSITVNALLERVSRMQ</sequence>
<proteinExistence type="inferred from homology"/>